<protein>
    <submittedName>
        <fullName evidence="4">dTDP-4-keto-6-deoxy-D-glucose epimerase</fullName>
    </submittedName>
</protein>
<dbReference type="PANTHER" id="PTHR21047">
    <property type="entry name" value="DTDP-6-DEOXY-D-GLUCOSE-3,5 EPIMERASE"/>
    <property type="match status" value="1"/>
</dbReference>
<dbReference type="Pfam" id="PF00908">
    <property type="entry name" value="dTDP_sugar_isom"/>
    <property type="match status" value="1"/>
</dbReference>
<sequence length="201" mass="21574">MEIEPLAVDGAWLIRPTQWPDDRGALLEWYRPDLLARRIGHEPVIAQANLVVSRAGVIRGIHFADVPPGQAKYVTCVSGSVLDVVVDVRVGSPTFGQHVAVPLDDVGRHAVYLAEGLGHAVCALSPDATVTYLCSTGYRPGAEHTVHPLDPDIGVRWPAGELVLSDRDAAAPSLAEAAEKGLLPSWEACREWSRSIAFTSS</sequence>
<evidence type="ECO:0000313" key="4">
    <source>
        <dbReference type="EMBL" id="QRV62359.1"/>
    </source>
</evidence>
<dbReference type="CDD" id="cd00438">
    <property type="entry name" value="cupin_RmlC"/>
    <property type="match status" value="1"/>
</dbReference>
<dbReference type="Gene3D" id="2.60.120.10">
    <property type="entry name" value="Jelly Rolls"/>
    <property type="match status" value="1"/>
</dbReference>
<dbReference type="InterPro" id="IPR000888">
    <property type="entry name" value="RmlC-like"/>
</dbReference>
<organism evidence="4">
    <name type="scientific">Verrucosispora sp</name>
    <dbReference type="NCBI Taxonomy" id="1871626"/>
    <lineage>
        <taxon>Bacteria</taxon>
        <taxon>Bacillati</taxon>
        <taxon>Actinomycetota</taxon>
        <taxon>Actinomycetes</taxon>
        <taxon>Micromonosporales</taxon>
        <taxon>Micromonosporaceae</taxon>
        <taxon>Micromonospora</taxon>
    </lineage>
</organism>
<name>A0A894JN91_9ACTN</name>
<evidence type="ECO:0000256" key="2">
    <source>
        <dbReference type="PIRSR" id="PIRSR600888-1"/>
    </source>
</evidence>
<evidence type="ECO:0000256" key="3">
    <source>
        <dbReference type="PIRSR" id="PIRSR600888-3"/>
    </source>
</evidence>
<dbReference type="PANTHER" id="PTHR21047:SF2">
    <property type="entry name" value="THYMIDINE DIPHOSPHO-4-KETO-RHAMNOSE 3,5-EPIMERASE"/>
    <property type="match status" value="1"/>
</dbReference>
<gene>
    <name evidence="4" type="primary">vas9</name>
</gene>
<feature type="active site" description="Proton acceptor" evidence="2">
    <location>
        <position position="62"/>
    </location>
</feature>
<feature type="active site" description="Proton donor" evidence="2">
    <location>
        <position position="132"/>
    </location>
</feature>
<comment type="similarity">
    <text evidence="1">Belongs to the dTDP-4-dehydrorhamnose 3,5-epimerase family.</text>
</comment>
<dbReference type="EMBL" id="MT227162">
    <property type="protein sequence ID" value="QRV62359.1"/>
    <property type="molecule type" value="Genomic_DNA"/>
</dbReference>
<reference evidence="4" key="1">
    <citation type="submission" date="2020-03" db="EMBL/GenBank/DDBJ databases">
        <title>Three new polyketides from vasR2 gene over-expressed mutant strain of Verrucosispora sp. NS0172.</title>
        <authorList>
            <person name="Dai L."/>
            <person name="Li W."/>
            <person name="Wang H."/>
            <person name="Lu C."/>
        </authorList>
    </citation>
    <scope>NUCLEOTIDE SEQUENCE</scope>
    <source>
        <strain evidence="4">NS0172</strain>
    </source>
</reference>
<dbReference type="GO" id="GO:0019305">
    <property type="term" value="P:dTDP-rhamnose biosynthetic process"/>
    <property type="evidence" value="ECO:0007669"/>
    <property type="project" value="TreeGrafter"/>
</dbReference>
<dbReference type="InterPro" id="IPR011051">
    <property type="entry name" value="RmlC_Cupin_sf"/>
</dbReference>
<proteinExistence type="inferred from homology"/>
<dbReference type="GO" id="GO:0005829">
    <property type="term" value="C:cytosol"/>
    <property type="evidence" value="ECO:0007669"/>
    <property type="project" value="TreeGrafter"/>
</dbReference>
<dbReference type="InterPro" id="IPR014710">
    <property type="entry name" value="RmlC-like_jellyroll"/>
</dbReference>
<dbReference type="SUPFAM" id="SSF51182">
    <property type="entry name" value="RmlC-like cupins"/>
    <property type="match status" value="1"/>
</dbReference>
<dbReference type="AlphaFoldDB" id="A0A894JN91"/>
<accession>A0A894JN91</accession>
<feature type="site" description="Participates in a stacking interaction with the thymidine ring of dTDP-4-oxo-6-deoxyglucose" evidence="3">
    <location>
        <position position="138"/>
    </location>
</feature>
<dbReference type="GO" id="GO:0008830">
    <property type="term" value="F:dTDP-4-dehydrorhamnose 3,5-epimerase activity"/>
    <property type="evidence" value="ECO:0007669"/>
    <property type="project" value="InterPro"/>
</dbReference>
<evidence type="ECO:0000256" key="1">
    <source>
        <dbReference type="ARBA" id="ARBA00010154"/>
    </source>
</evidence>
<dbReference type="GO" id="GO:0000271">
    <property type="term" value="P:polysaccharide biosynthetic process"/>
    <property type="evidence" value="ECO:0007669"/>
    <property type="project" value="TreeGrafter"/>
</dbReference>